<protein>
    <recommendedName>
        <fullName evidence="6">Tetratricopeptide repeat protein</fullName>
    </recommendedName>
</protein>
<name>A0A119CWU0_THIDE</name>
<keyword evidence="3" id="KW-0472">Membrane</keyword>
<keyword evidence="1" id="KW-0802">TPR repeat</keyword>
<feature type="region of interest" description="Disordered" evidence="2">
    <location>
        <begin position="36"/>
        <end position="57"/>
    </location>
</feature>
<dbReference type="RefSeq" id="WP_059752652.1">
    <property type="nucleotide sequence ID" value="NZ_LDUG01000017.1"/>
</dbReference>
<organism evidence="4 5">
    <name type="scientific">Thiobacillus denitrificans</name>
    <dbReference type="NCBI Taxonomy" id="36861"/>
    <lineage>
        <taxon>Bacteria</taxon>
        <taxon>Pseudomonadati</taxon>
        <taxon>Pseudomonadota</taxon>
        <taxon>Betaproteobacteria</taxon>
        <taxon>Nitrosomonadales</taxon>
        <taxon>Thiobacillaceae</taxon>
        <taxon>Thiobacillus</taxon>
    </lineage>
</organism>
<accession>A0A119CWU0</accession>
<dbReference type="InterPro" id="IPR011990">
    <property type="entry name" value="TPR-like_helical_dom_sf"/>
</dbReference>
<dbReference type="Proteomes" id="UP000064243">
    <property type="component" value="Unassembled WGS sequence"/>
</dbReference>
<dbReference type="SUPFAM" id="SSF48452">
    <property type="entry name" value="TPR-like"/>
    <property type="match status" value="1"/>
</dbReference>
<evidence type="ECO:0000313" key="4">
    <source>
        <dbReference type="EMBL" id="KVW97184.1"/>
    </source>
</evidence>
<dbReference type="PROSITE" id="PS50005">
    <property type="entry name" value="TPR"/>
    <property type="match status" value="2"/>
</dbReference>
<comment type="caution">
    <text evidence="4">The sequence shown here is derived from an EMBL/GenBank/DDBJ whole genome shotgun (WGS) entry which is preliminary data.</text>
</comment>
<reference evidence="4 5" key="1">
    <citation type="journal article" date="2015" name="Appl. Environ. Microbiol.">
        <title>Aerobic and Anaerobic Thiosulfate Oxidation by a Cold-Adapted, Subglacial Chemoautotroph.</title>
        <authorList>
            <person name="Harrold Z.R."/>
            <person name="Skidmore M.L."/>
            <person name="Hamilton T.L."/>
            <person name="Desch L."/>
            <person name="Amada K."/>
            <person name="van Gelder W."/>
            <person name="Glover K."/>
            <person name="Roden E.E."/>
            <person name="Boyd E.S."/>
        </authorList>
    </citation>
    <scope>NUCLEOTIDE SEQUENCE [LARGE SCALE GENOMIC DNA]</scope>
    <source>
        <strain evidence="4 5">RG</strain>
    </source>
</reference>
<evidence type="ECO:0000313" key="5">
    <source>
        <dbReference type="Proteomes" id="UP000064243"/>
    </source>
</evidence>
<feature type="transmembrane region" description="Helical" evidence="3">
    <location>
        <begin position="72"/>
        <end position="95"/>
    </location>
</feature>
<feature type="repeat" description="TPR" evidence="1">
    <location>
        <begin position="288"/>
        <end position="321"/>
    </location>
</feature>
<dbReference type="Gene3D" id="1.25.40.10">
    <property type="entry name" value="Tetratricopeptide repeat domain"/>
    <property type="match status" value="2"/>
</dbReference>
<feature type="region of interest" description="Disordered" evidence="2">
    <location>
        <begin position="122"/>
        <end position="173"/>
    </location>
</feature>
<dbReference type="EMBL" id="LDUG01000017">
    <property type="protein sequence ID" value="KVW97184.1"/>
    <property type="molecule type" value="Genomic_DNA"/>
</dbReference>
<dbReference type="AlphaFoldDB" id="A0A119CWU0"/>
<keyword evidence="5" id="KW-1185">Reference proteome</keyword>
<evidence type="ECO:0000256" key="2">
    <source>
        <dbReference type="SAM" id="MobiDB-lite"/>
    </source>
</evidence>
<dbReference type="SMART" id="SM00028">
    <property type="entry name" value="TPR"/>
    <property type="match status" value="3"/>
</dbReference>
<gene>
    <name evidence="4" type="ORF">ABW22_05050</name>
</gene>
<sequence length="373" mass="39337">MSLLLKALKQAEAAHADKSGAGKQVEDDLELEPLTPGTAQAREWVEPPDLLFGSSGPTPAPRRAPAFRWPQLSLVPLTALLAALIALGYGVYLYFALQPPAAVAPAPARVTAPVPVPAPATPSAPALAAPPAALPAAPLPQPHAAAEAPTDASPTPMPAPARSAPRAAAPSSITAPPPAALPLFQPDVQTSLLNQAYAAYQRGALAEAQRLYTQAAARGRNVDALLGLAAIASVQNREADAQRLYREVLDLDPRNAAAQGALLDLLGNTDSQATESRLKTLIERDPSPQLYQTLGNLYAEQARWNDAQAAYFEAWRGAPDNGDYAFNLAVSLDQLRQYPAALTYYEKALASGGVHRFDRAQAAARVQQLKTLQ</sequence>
<dbReference type="OrthoDB" id="5612599at2"/>
<dbReference type="InterPro" id="IPR019734">
    <property type="entry name" value="TPR_rpt"/>
</dbReference>
<dbReference type="PATRIC" id="fig|36861.3.peg.473"/>
<evidence type="ECO:0000256" key="3">
    <source>
        <dbReference type="SAM" id="Phobius"/>
    </source>
</evidence>
<evidence type="ECO:0000256" key="1">
    <source>
        <dbReference type="PROSITE-ProRule" id="PRU00339"/>
    </source>
</evidence>
<evidence type="ECO:0008006" key="6">
    <source>
        <dbReference type="Google" id="ProtNLM"/>
    </source>
</evidence>
<feature type="compositionally biased region" description="Low complexity" evidence="2">
    <location>
        <begin position="123"/>
        <end position="173"/>
    </location>
</feature>
<keyword evidence="3" id="KW-1133">Transmembrane helix</keyword>
<feature type="repeat" description="TPR" evidence="1">
    <location>
        <begin position="222"/>
        <end position="255"/>
    </location>
</feature>
<proteinExistence type="predicted"/>
<keyword evidence="3" id="KW-0812">Transmembrane</keyword>